<feature type="compositionally biased region" description="Low complexity" evidence="5">
    <location>
        <begin position="83"/>
        <end position="99"/>
    </location>
</feature>
<feature type="compositionally biased region" description="Basic residues" evidence="5">
    <location>
        <begin position="100"/>
        <end position="110"/>
    </location>
</feature>
<feature type="compositionally biased region" description="Basic residues" evidence="5">
    <location>
        <begin position="63"/>
        <end position="82"/>
    </location>
</feature>
<evidence type="ECO:0000256" key="1">
    <source>
        <dbReference type="ARBA" id="ARBA00007074"/>
    </source>
</evidence>
<dbReference type="Pfam" id="PF00877">
    <property type="entry name" value="NLPC_P60"/>
    <property type="match status" value="1"/>
</dbReference>
<organism evidence="7">
    <name type="scientific">Salmonella enterica</name>
    <name type="common">Salmonella choleraesuis</name>
    <dbReference type="NCBI Taxonomy" id="28901"/>
    <lineage>
        <taxon>Bacteria</taxon>
        <taxon>Pseudomonadati</taxon>
        <taxon>Pseudomonadota</taxon>
        <taxon>Gammaproteobacteria</taxon>
        <taxon>Enterobacterales</taxon>
        <taxon>Enterobacteriaceae</taxon>
        <taxon>Salmonella</taxon>
    </lineage>
</organism>
<evidence type="ECO:0000313" key="7">
    <source>
        <dbReference type="EMBL" id="MHI22129.1"/>
    </source>
</evidence>
<feature type="region of interest" description="Disordered" evidence="5">
    <location>
        <begin position="43"/>
        <end position="112"/>
    </location>
</feature>
<feature type="domain" description="NlpC/P60" evidence="6">
    <location>
        <begin position="155"/>
        <end position="282"/>
    </location>
</feature>
<dbReference type="PROSITE" id="PS51935">
    <property type="entry name" value="NLPC_P60"/>
    <property type="match status" value="1"/>
</dbReference>
<dbReference type="SUPFAM" id="SSF54001">
    <property type="entry name" value="Cysteine proteinases"/>
    <property type="match status" value="1"/>
</dbReference>
<evidence type="ECO:0000259" key="6">
    <source>
        <dbReference type="PROSITE" id="PS51935"/>
    </source>
</evidence>
<proteinExistence type="inferred from homology"/>
<comment type="caution">
    <text evidence="7">The sequence shown here is derived from an EMBL/GenBank/DDBJ whole genome shotgun (WGS) entry which is preliminary data.</text>
</comment>
<evidence type="ECO:0000256" key="2">
    <source>
        <dbReference type="ARBA" id="ARBA00022670"/>
    </source>
</evidence>
<dbReference type="PANTHER" id="PTHR47053:SF1">
    <property type="entry name" value="MUREIN DD-ENDOPEPTIDASE MEPH-RELATED"/>
    <property type="match status" value="1"/>
</dbReference>
<sequence>MRRHDRLPLTEDCSVARINTISITLCALLFTTLPFTPMAHASRQAKATPAVSHVTKTADKKKSTTTKKISKTSKKSVKKTSKTSRSPSTSTPKRTIAATKSRHTTHRRSRTAPTSIAALDVTEKCTTRKGRKPHCVKGKGTLPLSIADAHRAKVQKATKTAMSKLMNQLGKPYHWGGASPRTGFDCSGLVYYAYKDLVKIHIPRTANEMYHLRDAAPIERSELKNGDLVFFRTQGRGTADHVGVYVGNGKFIQSPRSGQEIKITSLNEEYWQRHYVGARRVMTPKTIR</sequence>
<evidence type="ECO:0000256" key="4">
    <source>
        <dbReference type="ARBA" id="ARBA00022807"/>
    </source>
</evidence>
<name>A0A3J5XDS7_SALER</name>
<dbReference type="Gene3D" id="3.90.1720.10">
    <property type="entry name" value="endopeptidase domain like (from Nostoc punctiforme)"/>
    <property type="match status" value="1"/>
</dbReference>
<protein>
    <submittedName>
        <fullName evidence="7">Peptidoglycan endopeptidase</fullName>
    </submittedName>
</protein>
<dbReference type="GO" id="GO:0006508">
    <property type="term" value="P:proteolysis"/>
    <property type="evidence" value="ECO:0007669"/>
    <property type="project" value="UniProtKB-KW"/>
</dbReference>
<keyword evidence="3" id="KW-0378">Hydrolase</keyword>
<dbReference type="AlphaFoldDB" id="A0A3J5XDS7"/>
<accession>A0A3J5XDS7</accession>
<keyword evidence="2" id="KW-0645">Protease</keyword>
<dbReference type="Proteomes" id="UP000885364">
    <property type="component" value="Unassembled WGS sequence"/>
</dbReference>
<dbReference type="EMBL" id="ROVY01000025">
    <property type="protein sequence ID" value="MHI22129.1"/>
    <property type="molecule type" value="Genomic_DNA"/>
</dbReference>
<keyword evidence="4" id="KW-0788">Thiol protease</keyword>
<dbReference type="InterPro" id="IPR000064">
    <property type="entry name" value="NLP_P60_dom"/>
</dbReference>
<gene>
    <name evidence="7" type="ORF">EEM47_09630</name>
</gene>
<comment type="similarity">
    <text evidence="1">Belongs to the peptidase C40 family.</text>
</comment>
<dbReference type="GO" id="GO:0008234">
    <property type="term" value="F:cysteine-type peptidase activity"/>
    <property type="evidence" value="ECO:0007669"/>
    <property type="project" value="UniProtKB-KW"/>
</dbReference>
<reference evidence="7" key="1">
    <citation type="submission" date="2018-11" db="EMBL/GenBank/DDBJ databases">
        <authorList>
            <consortium name="PulseNet: The National Subtyping Network for Foodborne Disease Surveillance"/>
            <person name="Tarr C.L."/>
            <person name="Trees E."/>
            <person name="Katz L.S."/>
            <person name="Carleton-Romer H.A."/>
            <person name="Stroika S."/>
            <person name="Kucerova Z."/>
            <person name="Roache K.F."/>
            <person name="Sabol A.L."/>
            <person name="Besser J."/>
            <person name="Gerner-Smidt P."/>
        </authorList>
    </citation>
    <scope>NUCLEOTIDE SEQUENCE [LARGE SCALE GENOMIC DNA]</scope>
    <source>
        <strain evidence="7">PNUSAS059688</strain>
    </source>
</reference>
<dbReference type="InterPro" id="IPR051202">
    <property type="entry name" value="Peptidase_C40"/>
</dbReference>
<evidence type="ECO:0000256" key="3">
    <source>
        <dbReference type="ARBA" id="ARBA00022801"/>
    </source>
</evidence>
<dbReference type="PANTHER" id="PTHR47053">
    <property type="entry name" value="MUREIN DD-ENDOPEPTIDASE MEPH-RELATED"/>
    <property type="match status" value="1"/>
</dbReference>
<dbReference type="InterPro" id="IPR038765">
    <property type="entry name" value="Papain-like_cys_pep_sf"/>
</dbReference>
<evidence type="ECO:0000256" key="5">
    <source>
        <dbReference type="SAM" id="MobiDB-lite"/>
    </source>
</evidence>